<accession>A0A8U7NDE9</accession>
<organism evidence="3 4">
    <name type="scientific">Corvus moneduloides</name>
    <name type="common">New Caledonian crow</name>
    <dbReference type="NCBI Taxonomy" id="1196302"/>
    <lineage>
        <taxon>Eukaryota</taxon>
        <taxon>Metazoa</taxon>
        <taxon>Chordata</taxon>
        <taxon>Craniata</taxon>
        <taxon>Vertebrata</taxon>
        <taxon>Euteleostomi</taxon>
        <taxon>Archelosauria</taxon>
        <taxon>Archosauria</taxon>
        <taxon>Dinosauria</taxon>
        <taxon>Saurischia</taxon>
        <taxon>Theropoda</taxon>
        <taxon>Coelurosauria</taxon>
        <taxon>Aves</taxon>
        <taxon>Neognathae</taxon>
        <taxon>Neoaves</taxon>
        <taxon>Telluraves</taxon>
        <taxon>Australaves</taxon>
        <taxon>Passeriformes</taxon>
        <taxon>Corvoidea</taxon>
        <taxon>Corvidae</taxon>
        <taxon>Corvus</taxon>
    </lineage>
</organism>
<dbReference type="PANTHER" id="PTHR11905:SF159">
    <property type="entry name" value="ADAM METALLOPROTEASE"/>
    <property type="match status" value="1"/>
</dbReference>
<dbReference type="Pfam" id="PF01562">
    <property type="entry name" value="Pep_M12B_propep"/>
    <property type="match status" value="1"/>
</dbReference>
<evidence type="ECO:0000313" key="3">
    <source>
        <dbReference type="Ensembl" id="ENSCMUP00000029803.1"/>
    </source>
</evidence>
<dbReference type="InterPro" id="IPR002870">
    <property type="entry name" value="Peptidase_M12B_N"/>
</dbReference>
<evidence type="ECO:0000256" key="1">
    <source>
        <dbReference type="ARBA" id="ARBA00023157"/>
    </source>
</evidence>
<evidence type="ECO:0000313" key="4">
    <source>
        <dbReference type="Proteomes" id="UP000694553"/>
    </source>
</evidence>
<dbReference type="Ensembl" id="ENSCMUT00000038431.1">
    <property type="protein sequence ID" value="ENSCMUP00000029803.1"/>
    <property type="gene ID" value="ENSCMUG00000008503.2"/>
</dbReference>
<reference evidence="4" key="1">
    <citation type="submission" date="2019-10" db="EMBL/GenBank/DDBJ databases">
        <title>Corvus moneduloides (New Caledonian crow) genome, bCorMon1, primary haplotype.</title>
        <authorList>
            <person name="Rutz C."/>
            <person name="Fungtammasan C."/>
            <person name="Mountcastle J."/>
            <person name="Formenti G."/>
            <person name="Chow W."/>
            <person name="Howe K."/>
            <person name="Steele M.P."/>
            <person name="Fernandes J."/>
            <person name="Gilbert M.T.P."/>
            <person name="Fedrigo O."/>
            <person name="Jarvis E.D."/>
            <person name="Gemmell N."/>
        </authorList>
    </citation>
    <scope>NUCLEOTIDE SEQUENCE [LARGE SCALE GENOMIC DNA]</scope>
</reference>
<gene>
    <name evidence="3" type="primary">ADAMTS12</name>
</gene>
<sequence>MPCVPRSRAARMVSLWLLVLHAQAPCLGRAPPAGSAAFPDGGQEQFVKTVPEYHVVHPARVDASGHFLSFNLHRHISSPRNKRDLGKSENVVYYKINHEEKDLFFNLTVHMGFLSHNYVVERRRGNHTSAKISTHSGVPCHFLGTAWQPGSGSGTAAISTCSGLTGYFRLPHGDYFIEPIRTHPQKEGTPHPHVIYGANNLHNALRRRRAIPMEKERACGLNGQWFKRSWFLSRNGK</sequence>
<dbReference type="PANTHER" id="PTHR11905">
    <property type="entry name" value="ADAM A DISINTEGRIN AND METALLOPROTEASE DOMAIN"/>
    <property type="match status" value="1"/>
</dbReference>
<keyword evidence="1" id="KW-1015">Disulfide bond</keyword>
<feature type="domain" description="Peptidase M12B propeptide" evidence="2">
    <location>
        <begin position="55"/>
        <end position="145"/>
    </location>
</feature>
<reference evidence="3" key="2">
    <citation type="submission" date="2025-08" db="UniProtKB">
        <authorList>
            <consortium name="Ensembl"/>
        </authorList>
    </citation>
    <scope>IDENTIFICATION</scope>
</reference>
<reference evidence="3" key="3">
    <citation type="submission" date="2025-09" db="UniProtKB">
        <authorList>
            <consortium name="Ensembl"/>
        </authorList>
    </citation>
    <scope>IDENTIFICATION</scope>
</reference>
<dbReference type="AlphaFoldDB" id="A0A8U7NDE9"/>
<evidence type="ECO:0000259" key="2">
    <source>
        <dbReference type="Pfam" id="PF01562"/>
    </source>
</evidence>
<name>A0A8U7NDE9_CORMO</name>
<proteinExistence type="predicted"/>
<dbReference type="Proteomes" id="UP000694553">
    <property type="component" value="Unassembled WGS sequence"/>
</dbReference>
<keyword evidence="4" id="KW-1185">Reference proteome</keyword>
<protein>
    <submittedName>
        <fullName evidence="3">ADAM metallopeptidase with thrombospondin type 1 motif 12</fullName>
    </submittedName>
</protein>